<dbReference type="AlphaFoldDB" id="A0A5J9WFB2"/>
<gene>
    <name evidence="4" type="ORF">EJB05_06088</name>
</gene>
<evidence type="ECO:0000256" key="3">
    <source>
        <dbReference type="SAM" id="Phobius"/>
    </source>
</evidence>
<keyword evidence="5" id="KW-1185">Reference proteome</keyword>
<dbReference type="InterPro" id="IPR013083">
    <property type="entry name" value="Znf_RING/FYVE/PHD"/>
</dbReference>
<dbReference type="Proteomes" id="UP000324897">
    <property type="component" value="Chromosome 5"/>
</dbReference>
<protein>
    <recommendedName>
        <fullName evidence="6">Zinc finger PHD-type domain-containing protein</fullName>
    </recommendedName>
</protein>
<organism evidence="4 5">
    <name type="scientific">Eragrostis curvula</name>
    <name type="common">weeping love grass</name>
    <dbReference type="NCBI Taxonomy" id="38414"/>
    <lineage>
        <taxon>Eukaryota</taxon>
        <taxon>Viridiplantae</taxon>
        <taxon>Streptophyta</taxon>
        <taxon>Embryophyta</taxon>
        <taxon>Tracheophyta</taxon>
        <taxon>Spermatophyta</taxon>
        <taxon>Magnoliopsida</taxon>
        <taxon>Liliopsida</taxon>
        <taxon>Poales</taxon>
        <taxon>Poaceae</taxon>
        <taxon>PACMAD clade</taxon>
        <taxon>Chloridoideae</taxon>
        <taxon>Eragrostideae</taxon>
        <taxon>Eragrostidinae</taxon>
        <taxon>Eragrostis</taxon>
    </lineage>
</organism>
<keyword evidence="3" id="KW-0812">Transmembrane</keyword>
<keyword evidence="2" id="KW-0862">Zinc</keyword>
<name>A0A5J9WFB2_9POAL</name>
<sequence>MAGGRDVAGRVQDDAIAVITQSEVVCETCGSGSAPHLIANCARCNAYQHWYCFSTVLTFVIPLVWFCYRCQRNANRADRSESKDSEHDHGLNGLIMNCYLDAALREANQKRLQEQAKLNGAVVATS</sequence>
<dbReference type="Gramene" id="TVU46547">
    <property type="protein sequence ID" value="TVU46547"/>
    <property type="gene ID" value="EJB05_06088"/>
</dbReference>
<evidence type="ECO:0000256" key="2">
    <source>
        <dbReference type="ARBA" id="ARBA00022833"/>
    </source>
</evidence>
<dbReference type="EMBL" id="RWGY01000004">
    <property type="protein sequence ID" value="TVU46547.1"/>
    <property type="molecule type" value="Genomic_DNA"/>
</dbReference>
<dbReference type="Gene3D" id="3.30.40.10">
    <property type="entry name" value="Zinc/RING finger domain, C3HC4 (zinc finger)"/>
    <property type="match status" value="1"/>
</dbReference>
<dbReference type="InterPro" id="IPR011011">
    <property type="entry name" value="Znf_FYVE_PHD"/>
</dbReference>
<dbReference type="GO" id="GO:0008270">
    <property type="term" value="F:zinc ion binding"/>
    <property type="evidence" value="ECO:0007669"/>
    <property type="project" value="UniProtKB-KW"/>
</dbReference>
<dbReference type="SUPFAM" id="SSF57903">
    <property type="entry name" value="FYVE/PHD zinc finger"/>
    <property type="match status" value="1"/>
</dbReference>
<proteinExistence type="predicted"/>
<feature type="transmembrane region" description="Helical" evidence="3">
    <location>
        <begin position="48"/>
        <end position="68"/>
    </location>
</feature>
<comment type="caution">
    <text evidence="4">The sequence shown here is derived from an EMBL/GenBank/DDBJ whole genome shotgun (WGS) entry which is preliminary data.</text>
</comment>
<keyword evidence="3" id="KW-1133">Transmembrane helix</keyword>
<keyword evidence="1" id="KW-0479">Metal-binding</keyword>
<accession>A0A5J9WFB2</accession>
<keyword evidence="3" id="KW-0472">Membrane</keyword>
<evidence type="ECO:0000313" key="5">
    <source>
        <dbReference type="Proteomes" id="UP000324897"/>
    </source>
</evidence>
<evidence type="ECO:0000313" key="4">
    <source>
        <dbReference type="EMBL" id="TVU46547.1"/>
    </source>
</evidence>
<keyword evidence="1" id="KW-0863">Zinc-finger</keyword>
<reference evidence="4 5" key="1">
    <citation type="journal article" date="2019" name="Sci. Rep.">
        <title>A high-quality genome of Eragrostis curvula grass provides insights into Poaceae evolution and supports new strategies to enhance forage quality.</title>
        <authorList>
            <person name="Carballo J."/>
            <person name="Santos B.A.C.M."/>
            <person name="Zappacosta D."/>
            <person name="Garbus I."/>
            <person name="Selva J.P."/>
            <person name="Gallo C.A."/>
            <person name="Diaz A."/>
            <person name="Albertini E."/>
            <person name="Caccamo M."/>
            <person name="Echenique V."/>
        </authorList>
    </citation>
    <scope>NUCLEOTIDE SEQUENCE [LARGE SCALE GENOMIC DNA]</scope>
    <source>
        <strain evidence="5">cv. Victoria</strain>
        <tissue evidence="4">Leaf</tissue>
    </source>
</reference>
<dbReference type="OrthoDB" id="596021at2759"/>
<evidence type="ECO:0000256" key="1">
    <source>
        <dbReference type="ARBA" id="ARBA00022771"/>
    </source>
</evidence>
<evidence type="ECO:0008006" key="6">
    <source>
        <dbReference type="Google" id="ProtNLM"/>
    </source>
</evidence>